<evidence type="ECO:0000313" key="6">
    <source>
        <dbReference type="Proteomes" id="UP000176992"/>
    </source>
</evidence>
<dbReference type="Pfam" id="PF13432">
    <property type="entry name" value="TPR_16"/>
    <property type="match status" value="1"/>
</dbReference>
<dbReference type="Gene3D" id="1.25.40.10">
    <property type="entry name" value="Tetratricopeptide repeat domain"/>
    <property type="match status" value="1"/>
</dbReference>
<evidence type="ECO:0000256" key="1">
    <source>
        <dbReference type="ARBA" id="ARBA00022737"/>
    </source>
</evidence>
<dbReference type="SMART" id="SM00028">
    <property type="entry name" value="TPR"/>
    <property type="match status" value="4"/>
</dbReference>
<dbReference type="EMBL" id="MFIV01000066">
    <property type="protein sequence ID" value="OGF98748.1"/>
    <property type="molecule type" value="Genomic_DNA"/>
</dbReference>
<feature type="repeat" description="TPR" evidence="3">
    <location>
        <begin position="108"/>
        <end position="141"/>
    </location>
</feature>
<keyword evidence="4" id="KW-1133">Transmembrane helix</keyword>
<dbReference type="InterPro" id="IPR011990">
    <property type="entry name" value="TPR-like_helical_dom_sf"/>
</dbReference>
<evidence type="ECO:0000313" key="5">
    <source>
        <dbReference type="EMBL" id="OGF98748.1"/>
    </source>
</evidence>
<dbReference type="Pfam" id="PF13374">
    <property type="entry name" value="TPR_10"/>
    <property type="match status" value="1"/>
</dbReference>
<proteinExistence type="predicted"/>
<name>A0A1F5YEY6_9BACT</name>
<organism evidence="5 6">
    <name type="scientific">Candidatus Glassbacteria bacterium GWA2_58_10</name>
    <dbReference type="NCBI Taxonomy" id="1817865"/>
    <lineage>
        <taxon>Bacteria</taxon>
        <taxon>Candidatus Glassiibacteriota</taxon>
    </lineage>
</organism>
<sequence length="268" mass="30325">MDDSDKNTLNPCQLHPERQAAGRCIGCSEFFCAECLDAHGNCPSCGAAAERFLEGFSGALSRWGGNLKEAGPQLFETASGAGKSSKLKRILIIILAVLAGSYSLYWLSHYNILLGQMFFEQGNIPKALYHFEKAAAGDPRDADLRYILGNIYYQQGTMTEAMKAYRECVELDSTNAGAMNNLAWLYSQMEIRLEEALDLSRRSLEIDPDNPIYLDTLAEIYYMKKEYYRALTYLRKAVEQNPPNLEYYTDRLEKIKRLAYGQNKLLEV</sequence>
<keyword evidence="4" id="KW-0472">Membrane</keyword>
<dbReference type="AlphaFoldDB" id="A0A1F5YEY6"/>
<dbReference type="InterPro" id="IPR013105">
    <property type="entry name" value="TPR_2"/>
</dbReference>
<dbReference type="SUPFAM" id="SSF48452">
    <property type="entry name" value="TPR-like"/>
    <property type="match status" value="1"/>
</dbReference>
<evidence type="ECO:0000256" key="4">
    <source>
        <dbReference type="SAM" id="Phobius"/>
    </source>
</evidence>
<accession>A0A1F5YEY6</accession>
<evidence type="ECO:0000256" key="3">
    <source>
        <dbReference type="PROSITE-ProRule" id="PRU00339"/>
    </source>
</evidence>
<gene>
    <name evidence="5" type="ORF">A2Z86_07095</name>
</gene>
<dbReference type="PANTHER" id="PTHR12558">
    <property type="entry name" value="CELL DIVISION CYCLE 16,23,27"/>
    <property type="match status" value="1"/>
</dbReference>
<dbReference type="InterPro" id="IPR019734">
    <property type="entry name" value="TPR_rpt"/>
</dbReference>
<dbReference type="PANTHER" id="PTHR12558:SF13">
    <property type="entry name" value="CELL DIVISION CYCLE PROTEIN 27 HOMOLOG"/>
    <property type="match status" value="1"/>
</dbReference>
<keyword evidence="2 3" id="KW-0802">TPR repeat</keyword>
<feature type="repeat" description="TPR" evidence="3">
    <location>
        <begin position="211"/>
        <end position="244"/>
    </location>
</feature>
<dbReference type="PROSITE" id="PS50005">
    <property type="entry name" value="TPR"/>
    <property type="match status" value="3"/>
</dbReference>
<feature type="repeat" description="TPR" evidence="3">
    <location>
        <begin position="142"/>
        <end position="175"/>
    </location>
</feature>
<dbReference type="Pfam" id="PF07719">
    <property type="entry name" value="TPR_2"/>
    <property type="match status" value="1"/>
</dbReference>
<evidence type="ECO:0000256" key="2">
    <source>
        <dbReference type="ARBA" id="ARBA00022803"/>
    </source>
</evidence>
<dbReference type="CDD" id="cd19757">
    <property type="entry name" value="Bbox1"/>
    <property type="match status" value="1"/>
</dbReference>
<feature type="transmembrane region" description="Helical" evidence="4">
    <location>
        <begin position="90"/>
        <end position="108"/>
    </location>
</feature>
<reference evidence="5 6" key="1">
    <citation type="journal article" date="2016" name="Nat. Commun.">
        <title>Thousands of microbial genomes shed light on interconnected biogeochemical processes in an aquifer system.</title>
        <authorList>
            <person name="Anantharaman K."/>
            <person name="Brown C.T."/>
            <person name="Hug L.A."/>
            <person name="Sharon I."/>
            <person name="Castelle C.J."/>
            <person name="Probst A.J."/>
            <person name="Thomas B.C."/>
            <person name="Singh A."/>
            <person name="Wilkins M.J."/>
            <person name="Karaoz U."/>
            <person name="Brodie E.L."/>
            <person name="Williams K.H."/>
            <person name="Hubbard S.S."/>
            <person name="Banfield J.F."/>
        </authorList>
    </citation>
    <scope>NUCLEOTIDE SEQUENCE [LARGE SCALE GENOMIC DNA]</scope>
</reference>
<keyword evidence="4" id="KW-0812">Transmembrane</keyword>
<dbReference type="Proteomes" id="UP000176992">
    <property type="component" value="Unassembled WGS sequence"/>
</dbReference>
<keyword evidence="1" id="KW-0677">Repeat</keyword>
<protein>
    <submittedName>
        <fullName evidence="5">Uncharacterized protein</fullName>
    </submittedName>
</protein>
<comment type="caution">
    <text evidence="5">The sequence shown here is derived from an EMBL/GenBank/DDBJ whole genome shotgun (WGS) entry which is preliminary data.</text>
</comment>